<keyword evidence="1" id="KW-0472">Membrane</keyword>
<proteinExistence type="predicted"/>
<dbReference type="Proteomes" id="UP000642993">
    <property type="component" value="Unassembled WGS sequence"/>
</dbReference>
<keyword evidence="3" id="KW-1185">Reference proteome</keyword>
<gene>
    <name evidence="2" type="ORF">HT102_14265</name>
</gene>
<feature type="transmembrane region" description="Helical" evidence="1">
    <location>
        <begin position="12"/>
        <end position="30"/>
    </location>
</feature>
<dbReference type="RefSeq" id="WP_192040101.1">
    <property type="nucleotide sequence ID" value="NZ_JACYWE010000009.1"/>
</dbReference>
<feature type="transmembrane region" description="Helical" evidence="1">
    <location>
        <begin position="36"/>
        <end position="56"/>
    </location>
</feature>
<reference evidence="2" key="1">
    <citation type="submission" date="2020-09" db="EMBL/GenBank/DDBJ databases">
        <title>Hoyosella lacisalsi sp. nov., a halotolerant actinobacterium isolated from soil of Lake Gudzhirganskoe.</title>
        <authorList>
            <person name="Yang Q."/>
            <person name="Guo P.Y."/>
            <person name="Liu S.W."/>
            <person name="Li F.N."/>
            <person name="Sun C.H."/>
        </authorList>
    </citation>
    <scope>NUCLEOTIDE SEQUENCE</scope>
    <source>
        <strain evidence="2">G463</strain>
    </source>
</reference>
<evidence type="ECO:0000313" key="3">
    <source>
        <dbReference type="Proteomes" id="UP000642993"/>
    </source>
</evidence>
<sequence length="71" mass="7148">MKPVLDRLIGSAPYALGSFVAIVGVRLITGDAPDEAVLGSLGSSAFGWGIMALLGIGMPVRPAANPAPSTR</sequence>
<protein>
    <submittedName>
        <fullName evidence="2">Uncharacterized protein</fullName>
    </submittedName>
</protein>
<keyword evidence="1" id="KW-0812">Transmembrane</keyword>
<keyword evidence="1" id="KW-1133">Transmembrane helix</keyword>
<organism evidence="2 3">
    <name type="scientific">Lolliginicoccus lacisalsi</name>
    <dbReference type="NCBI Taxonomy" id="2742202"/>
    <lineage>
        <taxon>Bacteria</taxon>
        <taxon>Bacillati</taxon>
        <taxon>Actinomycetota</taxon>
        <taxon>Actinomycetes</taxon>
        <taxon>Mycobacteriales</taxon>
        <taxon>Hoyosellaceae</taxon>
        <taxon>Lolliginicoccus</taxon>
    </lineage>
</organism>
<evidence type="ECO:0000256" key="1">
    <source>
        <dbReference type="SAM" id="Phobius"/>
    </source>
</evidence>
<accession>A0A927PM75</accession>
<comment type="caution">
    <text evidence="2">The sequence shown here is derived from an EMBL/GenBank/DDBJ whole genome shotgun (WGS) entry which is preliminary data.</text>
</comment>
<name>A0A927PM75_9ACTN</name>
<dbReference type="EMBL" id="JACYWE010000009">
    <property type="protein sequence ID" value="MBD8507648.1"/>
    <property type="molecule type" value="Genomic_DNA"/>
</dbReference>
<evidence type="ECO:0000313" key="2">
    <source>
        <dbReference type="EMBL" id="MBD8507648.1"/>
    </source>
</evidence>
<dbReference type="AlphaFoldDB" id="A0A927PM75"/>